<dbReference type="AlphaFoldDB" id="A0A2P5YEC7"/>
<proteinExistence type="predicted"/>
<dbReference type="EMBL" id="KZ663304">
    <property type="protein sequence ID" value="PPS13891.1"/>
    <property type="molecule type" value="Genomic_DNA"/>
</dbReference>
<evidence type="ECO:0000313" key="1">
    <source>
        <dbReference type="EMBL" id="PPS13891.1"/>
    </source>
</evidence>
<dbReference type="OrthoDB" id="1001692at2759"/>
<reference evidence="1 2" key="1">
    <citation type="submission" date="2015-01" db="EMBL/GenBank/DDBJ databases">
        <title>Genome of allotetraploid Gossypium barbadense reveals genomic plasticity and fiber elongation in cotton evolution.</title>
        <authorList>
            <person name="Chen X."/>
            <person name="Liu X."/>
            <person name="Zhao B."/>
            <person name="Zheng H."/>
            <person name="Hu Y."/>
            <person name="Lu G."/>
            <person name="Yang C."/>
            <person name="Chen J."/>
            <person name="Shan C."/>
            <person name="Zhang L."/>
            <person name="Zhou Y."/>
            <person name="Wang L."/>
            <person name="Guo W."/>
            <person name="Bai Y."/>
            <person name="Ruan J."/>
            <person name="Shangguan X."/>
            <person name="Mao Y."/>
            <person name="Jiang J."/>
            <person name="Zhu Y."/>
            <person name="Lei J."/>
            <person name="Kang H."/>
            <person name="Chen S."/>
            <person name="He X."/>
            <person name="Wang R."/>
            <person name="Wang Y."/>
            <person name="Chen J."/>
            <person name="Wang L."/>
            <person name="Yu S."/>
            <person name="Wang B."/>
            <person name="Wei J."/>
            <person name="Song S."/>
            <person name="Lu X."/>
            <person name="Gao Z."/>
            <person name="Gu W."/>
            <person name="Deng X."/>
            <person name="Ma D."/>
            <person name="Wang S."/>
            <person name="Liang W."/>
            <person name="Fang L."/>
            <person name="Cai C."/>
            <person name="Zhu X."/>
            <person name="Zhou B."/>
            <person name="Zhang Y."/>
            <person name="Chen Z."/>
            <person name="Xu S."/>
            <person name="Zhu R."/>
            <person name="Wang S."/>
            <person name="Zhang T."/>
            <person name="Zhao G."/>
        </authorList>
    </citation>
    <scope>NUCLEOTIDE SEQUENCE [LARGE SCALE GENOMIC DNA]</scope>
    <source>
        <strain evidence="2">cv. Xinhai21</strain>
        <tissue evidence="1">Leaf</tissue>
    </source>
</reference>
<evidence type="ECO:0008006" key="3">
    <source>
        <dbReference type="Google" id="ProtNLM"/>
    </source>
</evidence>
<protein>
    <recommendedName>
        <fullName evidence="3">Reverse transcriptase zinc-binding domain-containing protein</fullName>
    </recommendedName>
</protein>
<organism evidence="1 2">
    <name type="scientific">Gossypium barbadense</name>
    <name type="common">Sea Island cotton</name>
    <name type="synonym">Hibiscus barbadensis</name>
    <dbReference type="NCBI Taxonomy" id="3634"/>
    <lineage>
        <taxon>Eukaryota</taxon>
        <taxon>Viridiplantae</taxon>
        <taxon>Streptophyta</taxon>
        <taxon>Embryophyta</taxon>
        <taxon>Tracheophyta</taxon>
        <taxon>Spermatophyta</taxon>
        <taxon>Magnoliopsida</taxon>
        <taxon>eudicotyledons</taxon>
        <taxon>Gunneridae</taxon>
        <taxon>Pentapetalae</taxon>
        <taxon>rosids</taxon>
        <taxon>malvids</taxon>
        <taxon>Malvales</taxon>
        <taxon>Malvaceae</taxon>
        <taxon>Malvoideae</taxon>
        <taxon>Gossypium</taxon>
    </lineage>
</organism>
<sequence length="147" mass="17140">MRGVLKSRKLAVNSLCLVCELEEELVVHLFHNCGFSKQVLEGVGVARSTDNMQNSWKQWLVEEFMKASILECRKLAISFWALWYNRNKIYYEGVRDRVQDVVRFINAYLMEIDQLNNLLHSISTPEQTAWEPLEGDAIKFNFDASYS</sequence>
<evidence type="ECO:0000313" key="2">
    <source>
        <dbReference type="Proteomes" id="UP000239757"/>
    </source>
</evidence>
<name>A0A2P5YEC7_GOSBA</name>
<gene>
    <name evidence="1" type="ORF">GOBAR_AA06690</name>
</gene>
<dbReference type="Proteomes" id="UP000239757">
    <property type="component" value="Unassembled WGS sequence"/>
</dbReference>
<accession>A0A2P5YEC7</accession>